<evidence type="ECO:0000256" key="2">
    <source>
        <dbReference type="SAM" id="MobiDB-lite"/>
    </source>
</evidence>
<dbReference type="Proteomes" id="UP000053429">
    <property type="component" value="Unassembled WGS sequence"/>
</dbReference>
<dbReference type="AlphaFoldDB" id="A0A117RPG6"/>
<name>A0A117RPG6_9ACTN</name>
<accession>A0A117RPG6</accession>
<reference evidence="3 4" key="1">
    <citation type="submission" date="2015-10" db="EMBL/GenBank/DDBJ databases">
        <title>Draft genome sequence of Streptomyces caeruleatus NRRL B-24802, type strain for the species Streptomyces caeruleatus.</title>
        <authorList>
            <person name="Ruckert C."/>
            <person name="Winkler A."/>
            <person name="Kalinowski J."/>
            <person name="Kampfer P."/>
            <person name="Glaeser S."/>
        </authorList>
    </citation>
    <scope>NUCLEOTIDE SEQUENCE [LARGE SCALE GENOMIC DNA]</scope>
    <source>
        <strain evidence="3 4">NRRL B-24802</strain>
    </source>
</reference>
<feature type="compositionally biased region" description="Basic and acidic residues" evidence="2">
    <location>
        <begin position="167"/>
        <end position="176"/>
    </location>
</feature>
<gene>
    <name evidence="3" type="ORF">AQJ67_22680</name>
</gene>
<evidence type="ECO:0000256" key="1">
    <source>
        <dbReference type="SAM" id="Coils"/>
    </source>
</evidence>
<keyword evidence="1" id="KW-0175">Coiled coil</keyword>
<keyword evidence="4" id="KW-1185">Reference proteome</keyword>
<comment type="caution">
    <text evidence="3">The sequence shown here is derived from an EMBL/GenBank/DDBJ whole genome shotgun (WGS) entry which is preliminary data.</text>
</comment>
<evidence type="ECO:0000313" key="3">
    <source>
        <dbReference type="EMBL" id="KUO01999.1"/>
    </source>
</evidence>
<dbReference type="OrthoDB" id="4172210at2"/>
<organism evidence="3 4">
    <name type="scientific">Streptomyces caeruleatus</name>
    <dbReference type="NCBI Taxonomy" id="661399"/>
    <lineage>
        <taxon>Bacteria</taxon>
        <taxon>Bacillati</taxon>
        <taxon>Actinomycetota</taxon>
        <taxon>Actinomycetes</taxon>
        <taxon>Kitasatosporales</taxon>
        <taxon>Streptomycetaceae</taxon>
        <taxon>Streptomyces</taxon>
    </lineage>
</organism>
<proteinExistence type="predicted"/>
<dbReference type="EMBL" id="LMWY01000025">
    <property type="protein sequence ID" value="KUO01999.1"/>
    <property type="molecule type" value="Genomic_DNA"/>
</dbReference>
<evidence type="ECO:0000313" key="4">
    <source>
        <dbReference type="Proteomes" id="UP000053429"/>
    </source>
</evidence>
<feature type="region of interest" description="Disordered" evidence="2">
    <location>
        <begin position="147"/>
        <end position="176"/>
    </location>
</feature>
<sequence>MELLERIHTFARKDAGSAFPSEITLTNLRDLRERANADHCDSCVHLRAELEKLRAEMGEEGIRTTGIPSVDTPADSPTRQTLESAARRTLTEQLRALEAQRDELAAQRDELEQHRDHSKTEIDRLRKENTRLGIFAASRTARRAGLGFHPAPTRATEPGPLPVPRQDGYRQRSSTDERAARNIASKADALRKSSRQGGTVPLLHHMVRTASHGELAALLCLLRRQQERALAEDLIHIYGRDQSHQDVVLVAAELHDRGAPDDAGALLRARAML</sequence>
<protein>
    <submittedName>
        <fullName evidence="3">Uncharacterized protein</fullName>
    </submittedName>
</protein>
<feature type="coiled-coil region" evidence="1">
    <location>
        <begin position="87"/>
        <end position="128"/>
    </location>
</feature>
<dbReference type="RefSeq" id="WP_062720887.1">
    <property type="nucleotide sequence ID" value="NZ_KQ948930.1"/>
</dbReference>